<dbReference type="RefSeq" id="WP_010402698.1">
    <property type="nucleotide sequence ID" value="NZ_JAWXXV010000001.1"/>
</dbReference>
<reference evidence="1 2" key="1">
    <citation type="submission" date="2023-11" db="EMBL/GenBank/DDBJ databases">
        <title>MicrobeMod: A computational toolkit for identifying prokaryotic methylation and restriction-modification with nanopore sequencing.</title>
        <authorList>
            <person name="Crits-Christoph A."/>
            <person name="Kang S.C."/>
            <person name="Lee H."/>
            <person name="Ostrov N."/>
        </authorList>
    </citation>
    <scope>NUCLEOTIDE SEQUENCE [LARGE SCALE GENOMIC DNA]</scope>
    <source>
        <strain evidence="1 2">ATCC 14820</strain>
    </source>
</reference>
<dbReference type="Proteomes" id="UP001279660">
    <property type="component" value="Unassembled WGS sequence"/>
</dbReference>
<evidence type="ECO:0000313" key="2">
    <source>
        <dbReference type="Proteomes" id="UP001279660"/>
    </source>
</evidence>
<sequence length="98" mass="11516">MEQQPQTYRFHWRGVEIEVIYTPLKWGVIAHLEVRSIRPERARLPITDTGYRSHFHTPGTVEALGGDVVAQVIAWLDEEARKPEWRRYDNASRQGELF</sequence>
<proteinExistence type="predicted"/>
<evidence type="ECO:0000313" key="1">
    <source>
        <dbReference type="EMBL" id="MDX5984935.1"/>
    </source>
</evidence>
<organism evidence="1 2">
    <name type="scientific">Sphingomonas echinoides</name>
    <dbReference type="NCBI Taxonomy" id="59803"/>
    <lineage>
        <taxon>Bacteria</taxon>
        <taxon>Pseudomonadati</taxon>
        <taxon>Pseudomonadota</taxon>
        <taxon>Alphaproteobacteria</taxon>
        <taxon>Sphingomonadales</taxon>
        <taxon>Sphingomonadaceae</taxon>
        <taxon>Sphingomonas</taxon>
    </lineage>
</organism>
<dbReference type="EMBL" id="JAWXXV010000001">
    <property type="protein sequence ID" value="MDX5984935.1"/>
    <property type="molecule type" value="Genomic_DNA"/>
</dbReference>
<keyword evidence="2" id="KW-1185">Reference proteome</keyword>
<name>A0ABU4PL74_9SPHN</name>
<comment type="caution">
    <text evidence="1">The sequence shown here is derived from an EMBL/GenBank/DDBJ whole genome shotgun (WGS) entry which is preliminary data.</text>
</comment>
<accession>A0ABU4PL74</accession>
<gene>
    <name evidence="1" type="ORF">SIL82_11740</name>
</gene>
<protein>
    <submittedName>
        <fullName evidence="1">Uncharacterized protein</fullName>
    </submittedName>
</protein>